<dbReference type="PANTHER" id="PTHR12992:SF44">
    <property type="entry name" value="NUDIX HYDROLASE DOMAIN-CONTAINING PROTEIN"/>
    <property type="match status" value="1"/>
</dbReference>
<name>A0A9W8LKQ3_9FUNG</name>
<dbReference type="Pfam" id="PF00293">
    <property type="entry name" value="NUDIX"/>
    <property type="match status" value="1"/>
</dbReference>
<sequence length="393" mass="42914">MAAEIPHARCVAQLARHLAALPAARAEHGRRGAVAIVVRLALPGGPALDGLQGAALVQALDAQLAQAEAARERAQVLFIQRARYPGDPWSGHIGFPGGKREPGDGSDRATAERETLEELGVGLRDARAFAYLGSLDDVRAATLLRGPLMVVSPHVYLLHTPAAAPALRPSPEVAAARWIDFAELLRRVDRPAAAHRCISFDVAARTAPRAARARPLWFRALAGVLGRIHYPMLPLRFAGNDDDDNNNNSNSGPDPDPSPPASDHVLFASSTELFLWGISLEMARELVDLCLPAAPRELRPGYTSITGSWPQMDRARWPDVNLVVNAVWRLVWRPARRKPWRTRHALSPDYFETYFGLLRVLFPLACLARASLLYTLARAAAGLAGRLKHTRHT</sequence>
<dbReference type="PROSITE" id="PS51462">
    <property type="entry name" value="NUDIX"/>
    <property type="match status" value="1"/>
</dbReference>
<dbReference type="CDD" id="cd03426">
    <property type="entry name" value="NUDIX_CoAse_Nudt7"/>
    <property type="match status" value="1"/>
</dbReference>
<evidence type="ECO:0000256" key="1">
    <source>
        <dbReference type="SAM" id="MobiDB-lite"/>
    </source>
</evidence>
<dbReference type="SUPFAM" id="SSF55811">
    <property type="entry name" value="Nudix"/>
    <property type="match status" value="1"/>
</dbReference>
<gene>
    <name evidence="3" type="ORF">H4R18_001872</name>
</gene>
<feature type="compositionally biased region" description="Basic and acidic residues" evidence="1">
    <location>
        <begin position="98"/>
        <end position="111"/>
    </location>
</feature>
<dbReference type="InterPro" id="IPR015797">
    <property type="entry name" value="NUDIX_hydrolase-like_dom_sf"/>
</dbReference>
<dbReference type="Gene3D" id="3.90.79.10">
    <property type="entry name" value="Nucleoside Triphosphate Pyrophosphohydrolase"/>
    <property type="match status" value="1"/>
</dbReference>
<protein>
    <recommendedName>
        <fullName evidence="2">Nudix hydrolase domain-containing protein</fullName>
    </recommendedName>
</protein>
<dbReference type="EMBL" id="JANBUL010000054">
    <property type="protein sequence ID" value="KAJ2783124.1"/>
    <property type="molecule type" value="Genomic_DNA"/>
</dbReference>
<evidence type="ECO:0000313" key="4">
    <source>
        <dbReference type="Proteomes" id="UP001140217"/>
    </source>
</evidence>
<accession>A0A9W8LKQ3</accession>
<feature type="region of interest" description="Disordered" evidence="1">
    <location>
        <begin position="239"/>
        <end position="262"/>
    </location>
</feature>
<dbReference type="AlphaFoldDB" id="A0A9W8LKQ3"/>
<reference evidence="3" key="1">
    <citation type="submission" date="2022-07" db="EMBL/GenBank/DDBJ databases">
        <title>Phylogenomic reconstructions and comparative analyses of Kickxellomycotina fungi.</title>
        <authorList>
            <person name="Reynolds N.K."/>
            <person name="Stajich J.E."/>
            <person name="Barry K."/>
            <person name="Grigoriev I.V."/>
            <person name="Crous P."/>
            <person name="Smith M.E."/>
        </authorList>
    </citation>
    <scope>NUCLEOTIDE SEQUENCE</scope>
    <source>
        <strain evidence="3">NBRC 105414</strain>
    </source>
</reference>
<dbReference type="InterPro" id="IPR000086">
    <property type="entry name" value="NUDIX_hydrolase_dom"/>
</dbReference>
<feature type="domain" description="Nudix hydrolase" evidence="2">
    <location>
        <begin position="50"/>
        <end position="204"/>
    </location>
</feature>
<proteinExistence type="predicted"/>
<evidence type="ECO:0000259" key="2">
    <source>
        <dbReference type="PROSITE" id="PS51462"/>
    </source>
</evidence>
<organism evidence="3 4">
    <name type="scientific">Coemansia javaensis</name>
    <dbReference type="NCBI Taxonomy" id="2761396"/>
    <lineage>
        <taxon>Eukaryota</taxon>
        <taxon>Fungi</taxon>
        <taxon>Fungi incertae sedis</taxon>
        <taxon>Zoopagomycota</taxon>
        <taxon>Kickxellomycotina</taxon>
        <taxon>Kickxellomycetes</taxon>
        <taxon>Kickxellales</taxon>
        <taxon>Kickxellaceae</taxon>
        <taxon>Coemansia</taxon>
    </lineage>
</organism>
<dbReference type="PANTHER" id="PTHR12992">
    <property type="entry name" value="NUDIX HYDROLASE"/>
    <property type="match status" value="1"/>
</dbReference>
<dbReference type="OrthoDB" id="77989at2759"/>
<comment type="caution">
    <text evidence="3">The sequence shown here is derived from an EMBL/GenBank/DDBJ whole genome shotgun (WGS) entry which is preliminary data.</text>
</comment>
<evidence type="ECO:0000313" key="3">
    <source>
        <dbReference type="EMBL" id="KAJ2783124.1"/>
    </source>
</evidence>
<dbReference type="Proteomes" id="UP001140217">
    <property type="component" value="Unassembled WGS sequence"/>
</dbReference>
<dbReference type="GO" id="GO:0010945">
    <property type="term" value="F:coenzyme A diphosphatase activity"/>
    <property type="evidence" value="ECO:0007669"/>
    <property type="project" value="InterPro"/>
</dbReference>
<keyword evidence="4" id="KW-1185">Reference proteome</keyword>
<dbReference type="InterPro" id="IPR045121">
    <property type="entry name" value="CoAse"/>
</dbReference>
<feature type="region of interest" description="Disordered" evidence="1">
    <location>
        <begin position="90"/>
        <end position="111"/>
    </location>
</feature>